<gene>
    <name evidence="1" type="ORF">GAK31_03909</name>
</gene>
<dbReference type="AlphaFoldDB" id="A0A7V8FD64"/>
<protein>
    <recommendedName>
        <fullName evidence="3">Cytoplasmic protein</fullName>
    </recommendedName>
</protein>
<organism evidence="1 2">
    <name type="scientific">Stenotrophomonas maltophilia</name>
    <name type="common">Pseudomonas maltophilia</name>
    <name type="synonym">Xanthomonas maltophilia</name>
    <dbReference type="NCBI Taxonomy" id="40324"/>
    <lineage>
        <taxon>Bacteria</taxon>
        <taxon>Pseudomonadati</taxon>
        <taxon>Pseudomonadota</taxon>
        <taxon>Gammaproteobacteria</taxon>
        <taxon>Lysobacterales</taxon>
        <taxon>Lysobacteraceae</taxon>
        <taxon>Stenotrophomonas</taxon>
        <taxon>Stenotrophomonas maltophilia group</taxon>
    </lineage>
</organism>
<name>A0A7V8FD64_STEMA</name>
<dbReference type="Proteomes" id="UP000487117">
    <property type="component" value="Unassembled WGS sequence"/>
</dbReference>
<evidence type="ECO:0008006" key="3">
    <source>
        <dbReference type="Google" id="ProtNLM"/>
    </source>
</evidence>
<evidence type="ECO:0000313" key="2">
    <source>
        <dbReference type="Proteomes" id="UP000487117"/>
    </source>
</evidence>
<accession>A0A7V8FD64</accession>
<evidence type="ECO:0000313" key="1">
    <source>
        <dbReference type="EMBL" id="KAF1012829.1"/>
    </source>
</evidence>
<dbReference type="EMBL" id="WNDS01000007">
    <property type="protein sequence ID" value="KAF1012829.1"/>
    <property type="molecule type" value="Genomic_DNA"/>
</dbReference>
<reference evidence="2" key="1">
    <citation type="journal article" date="2020" name="MBio">
        <title>Horizontal gene transfer to a defensive symbiont with a reduced genome amongst a multipartite beetle microbiome.</title>
        <authorList>
            <person name="Waterworth S.C."/>
            <person name="Florez L.V."/>
            <person name="Rees E.R."/>
            <person name="Hertweck C."/>
            <person name="Kaltenpoth M."/>
            <person name="Kwan J.C."/>
        </authorList>
    </citation>
    <scope>NUCLEOTIDE SEQUENCE [LARGE SCALE GENOMIC DNA]</scope>
</reference>
<proteinExistence type="predicted"/>
<sequence>MNYRLQIHRDGAYWGHFDCSGPDALQHLQRLAEQLPREQGFQLQRQKTTGEDRILSSTVDGLRVLATQLRYADF</sequence>
<comment type="caution">
    <text evidence="1">The sequence shown here is derived from an EMBL/GenBank/DDBJ whole genome shotgun (WGS) entry which is preliminary data.</text>
</comment>